<evidence type="ECO:0000313" key="2">
    <source>
        <dbReference type="Proteomes" id="UP000466586"/>
    </source>
</evidence>
<evidence type="ECO:0000313" key="1">
    <source>
        <dbReference type="EMBL" id="MXV52409.1"/>
    </source>
</evidence>
<dbReference type="AlphaFoldDB" id="A0A7K1YEF0"/>
<accession>A0A7K1YEF0</accession>
<name>A0A7K1YEF0_9SPHI</name>
<gene>
    <name evidence="1" type="ORF">GS399_15650</name>
</gene>
<proteinExistence type="predicted"/>
<protein>
    <recommendedName>
        <fullName evidence="3">Lipoprotein</fullName>
    </recommendedName>
</protein>
<dbReference type="Proteomes" id="UP000466586">
    <property type="component" value="Unassembled WGS sequence"/>
</dbReference>
<dbReference type="RefSeq" id="WP_160845579.1">
    <property type="nucleotide sequence ID" value="NZ_WVHT01000007.1"/>
</dbReference>
<keyword evidence="2" id="KW-1185">Reference proteome</keyword>
<dbReference type="EMBL" id="WVHT01000007">
    <property type="protein sequence ID" value="MXV52409.1"/>
    <property type="molecule type" value="Genomic_DNA"/>
</dbReference>
<dbReference type="PROSITE" id="PS51257">
    <property type="entry name" value="PROKAR_LIPOPROTEIN"/>
    <property type="match status" value="1"/>
</dbReference>
<reference evidence="1 2" key="1">
    <citation type="submission" date="2019-11" db="EMBL/GenBank/DDBJ databases">
        <title>Pedobacter sp. HMF7647 Genome sequencing and assembly.</title>
        <authorList>
            <person name="Kang H."/>
            <person name="Kim H."/>
            <person name="Joh K."/>
        </authorList>
    </citation>
    <scope>NUCLEOTIDE SEQUENCE [LARGE SCALE GENOMIC DNA]</scope>
    <source>
        <strain evidence="1 2">HMF7647</strain>
    </source>
</reference>
<organism evidence="1 2">
    <name type="scientific">Hufsiella arboris</name>
    <dbReference type="NCBI Taxonomy" id="2695275"/>
    <lineage>
        <taxon>Bacteria</taxon>
        <taxon>Pseudomonadati</taxon>
        <taxon>Bacteroidota</taxon>
        <taxon>Sphingobacteriia</taxon>
        <taxon>Sphingobacteriales</taxon>
        <taxon>Sphingobacteriaceae</taxon>
        <taxon>Hufsiella</taxon>
    </lineage>
</organism>
<comment type="caution">
    <text evidence="1">The sequence shown here is derived from an EMBL/GenBank/DDBJ whole genome shotgun (WGS) entry which is preliminary data.</text>
</comment>
<evidence type="ECO:0008006" key="3">
    <source>
        <dbReference type="Google" id="ProtNLM"/>
    </source>
</evidence>
<sequence>MKKYYFLLLTMALFSCNGNLGNQDSAKGSSSNFKQKAKLIPDQKISSADTFQNEKIFLPILPSAKYLDSIQRITPEDEWSEIVSDNEYYRNQTQEYLNKQGYKEIKIPLKRFWYFKLKNGKLQTIDTIDLANRWGSLIYNGKDSAIVFEGTIPEEELKNKL</sequence>